<sequence length="311" mass="34811">MAEEAIRLAPVCTLAAELDCGRAGRFRSEVYEVDAARTGIKRYWHLRWLVEFLGGTDVPNFIGNLVPVLRNKVVERMDPLWSGDPDALVEKAKTHVLDSSWSSVQEKAQQHRTGAKRKEAERSETDPADDPADDAAARETTPDKAVAAACRETCCSTLALAVLLPHWACNMRSNMKWNLEADDVKSRCRDVLRGLSHSFFAQAVRTVTGDNPPFYINIADGRLDKQALLQQGGGRVFQSLQAQEGRWMDVADVLIILVGEDKNRAFGLNRRKRARMCIARVLEILLGQVESSSIAEHMVWNKVQVKQLEQM</sequence>
<comment type="caution">
    <text evidence="2">The sequence shown here is derived from an EMBL/GenBank/DDBJ whole genome shotgun (WGS) entry which is preliminary data.</text>
</comment>
<proteinExistence type="predicted"/>
<protein>
    <submittedName>
        <fullName evidence="2">Uncharacterized protein</fullName>
    </submittedName>
</protein>
<feature type="non-terminal residue" evidence="2">
    <location>
        <position position="311"/>
    </location>
</feature>
<organism evidence="2 3">
    <name type="scientific">Symbiodinium pilosum</name>
    <name type="common">Dinoflagellate</name>
    <dbReference type="NCBI Taxonomy" id="2952"/>
    <lineage>
        <taxon>Eukaryota</taxon>
        <taxon>Sar</taxon>
        <taxon>Alveolata</taxon>
        <taxon>Dinophyceae</taxon>
        <taxon>Suessiales</taxon>
        <taxon>Symbiodiniaceae</taxon>
        <taxon>Symbiodinium</taxon>
    </lineage>
</organism>
<name>A0A812TGX2_SYMPI</name>
<dbReference type="Proteomes" id="UP000649617">
    <property type="component" value="Unassembled WGS sequence"/>
</dbReference>
<evidence type="ECO:0000256" key="1">
    <source>
        <dbReference type="SAM" id="MobiDB-lite"/>
    </source>
</evidence>
<evidence type="ECO:0000313" key="2">
    <source>
        <dbReference type="EMBL" id="CAE7522571.1"/>
    </source>
</evidence>
<evidence type="ECO:0000313" key="3">
    <source>
        <dbReference type="Proteomes" id="UP000649617"/>
    </source>
</evidence>
<gene>
    <name evidence="2" type="ORF">SPIL2461_LOCUS13691</name>
</gene>
<accession>A0A812TGX2</accession>
<dbReference type="OrthoDB" id="10506127at2759"/>
<dbReference type="AlphaFoldDB" id="A0A812TGX2"/>
<feature type="compositionally biased region" description="Basic and acidic residues" evidence="1">
    <location>
        <begin position="116"/>
        <end position="125"/>
    </location>
</feature>
<keyword evidence="3" id="KW-1185">Reference proteome</keyword>
<reference evidence="2" key="1">
    <citation type="submission" date="2021-02" db="EMBL/GenBank/DDBJ databases">
        <authorList>
            <person name="Dougan E. K."/>
            <person name="Rhodes N."/>
            <person name="Thang M."/>
            <person name="Chan C."/>
        </authorList>
    </citation>
    <scope>NUCLEOTIDE SEQUENCE</scope>
</reference>
<dbReference type="EMBL" id="CAJNIZ010030259">
    <property type="protein sequence ID" value="CAE7522571.1"/>
    <property type="molecule type" value="Genomic_DNA"/>
</dbReference>
<feature type="region of interest" description="Disordered" evidence="1">
    <location>
        <begin position="100"/>
        <end position="140"/>
    </location>
</feature>